<gene>
    <name evidence="1" type="ORF">ALO81_01501</name>
</gene>
<dbReference type="PATRIC" id="fig|86840.3.peg.2094"/>
<dbReference type="AlphaFoldDB" id="A0A0P9MJ74"/>
<accession>A0A0P9MJ74</accession>
<evidence type="ECO:0000313" key="2">
    <source>
        <dbReference type="Proteomes" id="UP000050564"/>
    </source>
</evidence>
<dbReference type="EMBL" id="LJPX01000464">
    <property type="protein sequence ID" value="KPW68773.1"/>
    <property type="molecule type" value="Genomic_DNA"/>
</dbReference>
<name>A0A0P9MJ74_PSECA</name>
<evidence type="ECO:0000313" key="1">
    <source>
        <dbReference type="EMBL" id="KPW68773.1"/>
    </source>
</evidence>
<organism evidence="1 2">
    <name type="scientific">Pseudomonas cannabina</name>
    <dbReference type="NCBI Taxonomy" id="86840"/>
    <lineage>
        <taxon>Bacteria</taxon>
        <taxon>Pseudomonadati</taxon>
        <taxon>Pseudomonadota</taxon>
        <taxon>Gammaproteobacteria</taxon>
        <taxon>Pseudomonadales</taxon>
        <taxon>Pseudomonadaceae</taxon>
        <taxon>Pseudomonas</taxon>
    </lineage>
</organism>
<dbReference type="Proteomes" id="UP000050564">
    <property type="component" value="Unassembled WGS sequence"/>
</dbReference>
<protein>
    <submittedName>
        <fullName evidence="1">Uncharacterized protein</fullName>
    </submittedName>
</protein>
<proteinExistence type="predicted"/>
<comment type="caution">
    <text evidence="1">The sequence shown here is derived from an EMBL/GenBank/DDBJ whole genome shotgun (WGS) entry which is preliminary data.</text>
</comment>
<reference evidence="1 2" key="1">
    <citation type="submission" date="2015-09" db="EMBL/GenBank/DDBJ databases">
        <title>Genome announcement of multiple Pseudomonas syringae strains.</title>
        <authorList>
            <person name="Thakur S."/>
            <person name="Wang P.W."/>
            <person name="Gong Y."/>
            <person name="Weir B.S."/>
            <person name="Guttman D.S."/>
        </authorList>
    </citation>
    <scope>NUCLEOTIDE SEQUENCE [LARGE SCALE GENOMIC DNA]</scope>
    <source>
        <strain evidence="1 2">ICMP2823</strain>
    </source>
</reference>
<sequence>MEFDPYLTDLFPAKEHLRHPYLFIAGKSIADLDKQHGWIVGTNTEYAQAQSG</sequence>